<proteinExistence type="predicted"/>
<feature type="region of interest" description="Disordered" evidence="1">
    <location>
        <begin position="1"/>
        <end position="28"/>
    </location>
</feature>
<accession>A0A667YJ19</accession>
<feature type="compositionally biased region" description="Polar residues" evidence="1">
    <location>
        <begin position="217"/>
        <end position="233"/>
    </location>
</feature>
<evidence type="ECO:0000256" key="1">
    <source>
        <dbReference type="SAM" id="MobiDB-lite"/>
    </source>
</evidence>
<dbReference type="CTD" id="100536360"/>
<dbReference type="Ensembl" id="ENSMMDT00005031170.1">
    <property type="protein sequence ID" value="ENSMMDP00005030470.1"/>
    <property type="gene ID" value="ENSMMDG00005014432.1"/>
</dbReference>
<dbReference type="PANTHER" id="PTHR34438:SF1">
    <property type="entry name" value="CHROMOSOME 2 OPEN READING FRAME 81"/>
    <property type="match status" value="1"/>
</dbReference>
<dbReference type="InParanoid" id="A0A667YJ19"/>
<dbReference type="InterPro" id="IPR028042">
    <property type="entry name" value="DUF4639"/>
</dbReference>
<dbReference type="Pfam" id="PF15479">
    <property type="entry name" value="DUF4639"/>
    <property type="match status" value="1"/>
</dbReference>
<name>A0A667YJ19_9TELE</name>
<keyword evidence="3" id="KW-1185">Reference proteome</keyword>
<feature type="compositionally biased region" description="Basic and acidic residues" evidence="1">
    <location>
        <begin position="106"/>
        <end position="118"/>
    </location>
</feature>
<dbReference type="AlphaFoldDB" id="A0A667YJ19"/>
<dbReference type="GeneID" id="115365499"/>
<feature type="region of interest" description="Disordered" evidence="1">
    <location>
        <begin position="106"/>
        <end position="160"/>
    </location>
</feature>
<feature type="region of interest" description="Disordered" evidence="1">
    <location>
        <begin position="174"/>
        <end position="259"/>
    </location>
</feature>
<gene>
    <name evidence="2" type="primary">c9h2orf81</name>
</gene>
<dbReference type="RefSeq" id="XP_029916398.1">
    <property type="nucleotide sequence ID" value="XM_030060538.1"/>
</dbReference>
<dbReference type="PANTHER" id="PTHR34438">
    <property type="entry name" value="SI:DKEY-97L20.6"/>
    <property type="match status" value="1"/>
</dbReference>
<reference evidence="2" key="3">
    <citation type="submission" date="2025-09" db="UniProtKB">
        <authorList>
            <consortium name="Ensembl"/>
        </authorList>
    </citation>
    <scope>IDENTIFICATION</scope>
</reference>
<dbReference type="GeneTree" id="ENSGT00940000167385"/>
<evidence type="ECO:0000313" key="3">
    <source>
        <dbReference type="Proteomes" id="UP000472263"/>
    </source>
</evidence>
<protein>
    <submittedName>
        <fullName evidence="2">Uncharacterized protein</fullName>
    </submittedName>
</protein>
<dbReference type="Proteomes" id="UP000472263">
    <property type="component" value="Chromosome 9"/>
</dbReference>
<feature type="compositionally biased region" description="Polar residues" evidence="1">
    <location>
        <begin position="174"/>
        <end position="183"/>
    </location>
</feature>
<reference evidence="2" key="1">
    <citation type="submission" date="2019-06" db="EMBL/GenBank/DDBJ databases">
        <authorList>
            <consortium name="Wellcome Sanger Institute Data Sharing"/>
        </authorList>
    </citation>
    <scope>NUCLEOTIDE SEQUENCE [LARGE SCALE GENOMIC DNA]</scope>
</reference>
<evidence type="ECO:0000313" key="2">
    <source>
        <dbReference type="Ensembl" id="ENSMMDP00005030470.1"/>
    </source>
</evidence>
<feature type="compositionally biased region" description="Polar residues" evidence="1">
    <location>
        <begin position="16"/>
        <end position="25"/>
    </location>
</feature>
<organism evidence="2 3">
    <name type="scientific">Myripristis murdjan</name>
    <name type="common">pinecone soldierfish</name>
    <dbReference type="NCBI Taxonomy" id="586833"/>
    <lineage>
        <taxon>Eukaryota</taxon>
        <taxon>Metazoa</taxon>
        <taxon>Chordata</taxon>
        <taxon>Craniata</taxon>
        <taxon>Vertebrata</taxon>
        <taxon>Euteleostomi</taxon>
        <taxon>Actinopterygii</taxon>
        <taxon>Neopterygii</taxon>
        <taxon>Teleostei</taxon>
        <taxon>Neoteleostei</taxon>
        <taxon>Acanthomorphata</taxon>
        <taxon>Holocentriformes</taxon>
        <taxon>Holocentridae</taxon>
        <taxon>Myripristis</taxon>
    </lineage>
</organism>
<sequence length="435" mass="48303">MSRSAAKSHLEKTARRSSAQATTPRLQDAEVEEIIPGRLTQAQWMDMLRQEEAEDIVGEIMEDLLSRVMEGCFQAYIENQLAPFSISWAKACLVQVLEWQFLHRDEGEGPKEASRTEDSEPLPAITDPWAEGCVPVINITPPSHPAPQQDVAVNQVAGQTEPRANKQCQFIAQTRISPNQSVENKGPNKPTDHQSRRVLTPLPPLKSNHKKGRQIHKPSSSRTQKPPWSTSSSAERKDTATKSENTEHSPAVCTDRLESVPLRKEHRRLPKLNHACLPQHCVSPQYEIVDTRDTKPHSKRVSALSTSQQRLSQQRTESTVNSLKLSYNSMDQPAKLQGTNVADVRLSLWKKSSPTGQKRDRIVPFSGSVRLNKMDLAPGVSLVDPQVVQVNPVKLCPSTQSAQLRPMPSSAAVPLFSVEQLTTGPPPQVTPLFQP</sequence>
<reference evidence="2" key="2">
    <citation type="submission" date="2025-08" db="UniProtKB">
        <authorList>
            <consortium name="Ensembl"/>
        </authorList>
    </citation>
    <scope>IDENTIFICATION</scope>
</reference>
<feature type="compositionally biased region" description="Basic and acidic residues" evidence="1">
    <location>
        <begin position="234"/>
        <end position="247"/>
    </location>
</feature>
<feature type="compositionally biased region" description="Basic residues" evidence="1">
    <location>
        <begin position="207"/>
        <end position="216"/>
    </location>
</feature>